<gene>
    <name evidence="1" type="ORF">GDO81_001026</name>
</gene>
<keyword evidence="2" id="KW-1185">Reference proteome</keyword>
<dbReference type="EMBL" id="WNYA01000001">
    <property type="protein sequence ID" value="KAG8593992.1"/>
    <property type="molecule type" value="Genomic_DNA"/>
</dbReference>
<dbReference type="AlphaFoldDB" id="A0AAV7DBI6"/>
<accession>A0AAV7DBI6</accession>
<dbReference type="Proteomes" id="UP000824782">
    <property type="component" value="Unassembled WGS sequence"/>
</dbReference>
<sequence>MPMHQKKLLVKILTVAKKLIARKWKSHLIPTEAELITELNTVYTYETAMSHSFLKSHFLDQIWEHWSSSSFVIPGSIPANASIV</sequence>
<organism evidence="1 2">
    <name type="scientific">Engystomops pustulosus</name>
    <name type="common">Tungara frog</name>
    <name type="synonym">Physalaemus pustulosus</name>
    <dbReference type="NCBI Taxonomy" id="76066"/>
    <lineage>
        <taxon>Eukaryota</taxon>
        <taxon>Metazoa</taxon>
        <taxon>Chordata</taxon>
        <taxon>Craniata</taxon>
        <taxon>Vertebrata</taxon>
        <taxon>Euteleostomi</taxon>
        <taxon>Amphibia</taxon>
        <taxon>Batrachia</taxon>
        <taxon>Anura</taxon>
        <taxon>Neobatrachia</taxon>
        <taxon>Hyloidea</taxon>
        <taxon>Leptodactylidae</taxon>
        <taxon>Leiuperinae</taxon>
        <taxon>Engystomops</taxon>
    </lineage>
</organism>
<protein>
    <submittedName>
        <fullName evidence="1">Uncharacterized protein</fullName>
    </submittedName>
</protein>
<evidence type="ECO:0000313" key="1">
    <source>
        <dbReference type="EMBL" id="KAG8593992.1"/>
    </source>
</evidence>
<reference evidence="1" key="1">
    <citation type="thesis" date="2020" institute="ProQuest LLC" country="789 East Eisenhower Parkway, Ann Arbor, MI, USA">
        <title>Comparative Genomics and Chromosome Evolution.</title>
        <authorList>
            <person name="Mudd A.B."/>
        </authorList>
    </citation>
    <scope>NUCLEOTIDE SEQUENCE</scope>
    <source>
        <strain evidence="1">237g6f4</strain>
        <tissue evidence="1">Blood</tissue>
    </source>
</reference>
<evidence type="ECO:0000313" key="2">
    <source>
        <dbReference type="Proteomes" id="UP000824782"/>
    </source>
</evidence>
<name>A0AAV7DBI6_ENGPU</name>
<comment type="caution">
    <text evidence="1">The sequence shown here is derived from an EMBL/GenBank/DDBJ whole genome shotgun (WGS) entry which is preliminary data.</text>
</comment>
<proteinExistence type="predicted"/>